<dbReference type="GO" id="GO:0016020">
    <property type="term" value="C:membrane"/>
    <property type="evidence" value="ECO:0007669"/>
    <property type="project" value="UniProtKB-SubCell"/>
</dbReference>
<dbReference type="PANTHER" id="PTHR42861">
    <property type="entry name" value="CALCIUM-TRANSPORTING ATPASE"/>
    <property type="match status" value="1"/>
</dbReference>
<dbReference type="SUPFAM" id="SSF56784">
    <property type="entry name" value="HAD-like"/>
    <property type="match status" value="1"/>
</dbReference>
<dbReference type="Gene3D" id="3.40.50.1000">
    <property type="entry name" value="HAD superfamily/HAD-like"/>
    <property type="match status" value="1"/>
</dbReference>
<organism evidence="8 9">
    <name type="scientific">Streptococcus viridans</name>
    <dbReference type="NCBI Taxonomy" id="78535"/>
    <lineage>
        <taxon>Bacteria</taxon>
        <taxon>Bacillati</taxon>
        <taxon>Bacillota</taxon>
        <taxon>Bacilli</taxon>
        <taxon>Lactobacillales</taxon>
        <taxon>Streptococcaceae</taxon>
        <taxon>Streptococcus</taxon>
    </lineage>
</organism>
<keyword evidence="8" id="KW-0378">Hydrolase</keyword>
<dbReference type="NCBIfam" id="TIGR01494">
    <property type="entry name" value="ATPase_P-type"/>
    <property type="match status" value="2"/>
</dbReference>
<feature type="transmembrane region" description="Helical" evidence="6">
    <location>
        <begin position="688"/>
        <end position="705"/>
    </location>
</feature>
<gene>
    <name evidence="8" type="primary">aha1</name>
    <name evidence="8" type="ORF">NCTC3166_01462</name>
</gene>
<evidence type="ECO:0000256" key="6">
    <source>
        <dbReference type="SAM" id="Phobius"/>
    </source>
</evidence>
<evidence type="ECO:0000259" key="7">
    <source>
        <dbReference type="Pfam" id="PF00122"/>
    </source>
</evidence>
<dbReference type="InterPro" id="IPR044492">
    <property type="entry name" value="P_typ_ATPase_HD_dom"/>
</dbReference>
<keyword evidence="2 6" id="KW-0812">Transmembrane</keyword>
<dbReference type="Proteomes" id="UP000270025">
    <property type="component" value="Chromosome"/>
</dbReference>
<dbReference type="InterPro" id="IPR023214">
    <property type="entry name" value="HAD_sf"/>
</dbReference>
<evidence type="ECO:0000256" key="5">
    <source>
        <dbReference type="ARBA" id="ARBA00023136"/>
    </source>
</evidence>
<dbReference type="SFLD" id="SFLDG00002">
    <property type="entry name" value="C1.7:_P-type_atpase_like"/>
    <property type="match status" value="1"/>
</dbReference>
<feature type="transmembrane region" description="Helical" evidence="6">
    <location>
        <begin position="593"/>
        <end position="615"/>
    </location>
</feature>
<dbReference type="GO" id="GO:0016887">
    <property type="term" value="F:ATP hydrolysis activity"/>
    <property type="evidence" value="ECO:0007669"/>
    <property type="project" value="InterPro"/>
</dbReference>
<evidence type="ECO:0000256" key="2">
    <source>
        <dbReference type="ARBA" id="ARBA00022692"/>
    </source>
</evidence>
<keyword evidence="5 6" id="KW-0472">Membrane</keyword>
<feature type="transmembrane region" description="Helical" evidence="6">
    <location>
        <begin position="621"/>
        <end position="641"/>
    </location>
</feature>
<dbReference type="PRINTS" id="PR00119">
    <property type="entry name" value="CATATPASE"/>
</dbReference>
<keyword evidence="3" id="KW-1278">Translocase</keyword>
<comment type="subcellular location">
    <subcellularLocation>
        <location evidence="1">Membrane</location>
        <topology evidence="1">Multi-pass membrane protein</topology>
    </subcellularLocation>
</comment>
<evidence type="ECO:0000256" key="4">
    <source>
        <dbReference type="ARBA" id="ARBA00022989"/>
    </source>
</evidence>
<dbReference type="SFLD" id="SFLDS00003">
    <property type="entry name" value="Haloacid_Dehalogenase"/>
    <property type="match status" value="1"/>
</dbReference>
<keyword evidence="4 6" id="KW-1133">Transmembrane helix</keyword>
<dbReference type="EC" id="3.6.3.8" evidence="8"/>
<dbReference type="InterPro" id="IPR018303">
    <property type="entry name" value="ATPase_P-typ_P_site"/>
</dbReference>
<evidence type="ECO:0000313" key="9">
    <source>
        <dbReference type="Proteomes" id="UP000270025"/>
    </source>
</evidence>
<feature type="transmembrane region" description="Helical" evidence="6">
    <location>
        <begin position="661"/>
        <end position="682"/>
    </location>
</feature>
<feature type="transmembrane region" description="Helical" evidence="6">
    <location>
        <begin position="717"/>
        <end position="738"/>
    </location>
</feature>
<dbReference type="Gene3D" id="3.40.1110.10">
    <property type="entry name" value="Calcium-transporting ATPase, cytoplasmic domain N"/>
    <property type="match status" value="1"/>
</dbReference>
<dbReference type="Pfam" id="PF00702">
    <property type="entry name" value="Hydrolase"/>
    <property type="match status" value="1"/>
</dbReference>
<feature type="domain" description="P-type ATPase A" evidence="7">
    <location>
        <begin position="97"/>
        <end position="192"/>
    </location>
</feature>
<evidence type="ECO:0000313" key="8">
    <source>
        <dbReference type="EMBL" id="VED67632.1"/>
    </source>
</evidence>
<feature type="transmembrane region" description="Helical" evidence="6">
    <location>
        <begin position="66"/>
        <end position="84"/>
    </location>
</feature>
<dbReference type="PRINTS" id="PR00120">
    <property type="entry name" value="HATPASE"/>
</dbReference>
<evidence type="ECO:0000256" key="3">
    <source>
        <dbReference type="ARBA" id="ARBA00022967"/>
    </source>
</evidence>
<protein>
    <submittedName>
        <fullName evidence="8">Cation-transporting ATPase yfgQ</fullName>
        <ecNumber evidence="8">3.6.3.8</ecNumber>
    </submittedName>
</protein>
<dbReference type="Gene3D" id="1.20.1110.10">
    <property type="entry name" value="Calcium-transporting ATPase, transmembrane domain"/>
    <property type="match status" value="1"/>
</dbReference>
<feature type="transmembrane region" description="Helical" evidence="6">
    <location>
        <begin position="42"/>
        <end position="60"/>
    </location>
</feature>
<sequence>MEEKRYSGLTNEQVQSRIRQGKQNRVTITAEKSTREIVYSNVFTYFNLVFGILAILLVLVRSWNNMLFVPIVVVNSLIGIVQELRSRRILNKMRLLQVEKARVIREGERLDLSVDQVVEGDVVLFQAGDQIYADAKVLDGSIMVDESQLTGEADEIPKGENQKLMSGSFVISGQAVAVLEQVGDASYINQLSLSAKKVKGHEESEMVHAVDGLVRMIGMILIPIGLLLFLQSYLGNQESLKVSITSMVGAIIGMIPEGLYLLMTLALVLGATRLALQKVLLNSMKGIETLSRIDVLCLDKTGTITEHRMQVSEFLPLALAEKEGKEILSQYLQASEDQNDTITAIRKSHSVHPTQVWPVQDRLPFSSKKKFGGLQFQEGIYLLGAPDVLLRDDLDAYQEVWQREVERGARVLILGHYQGEQLTEVIEAPVLPLLAIVLENPVRSTAPETFAYFQKQGVTIKVISGDHPVTVAAVAQKANIPHADQVVDASQLKTREEVVDAARTYTVFGRVSPEQKQILIESLQADGHKVGMTGDGVNDILAMKKADCSIAMNTGHDATKKVAQVVLLDSDFSHMPSIVDEGRRVVNNIQRSASLFLVKNIFSILLAILAILFSFTYPIQASQMSLISGFTIGIPGFLLALEKNCARIEGDFIETVIEQALPAALTNLISVLFLVVLGPFLALSQGEISTISIYLLALIGFTKVYQLSLPFNHVKLGIILLNIAGFCLSVFVFSPIFNLSHLHLTGWIMTLVLGLIMEGVLWLMNRLIYSLVTHLHKSRNK</sequence>
<evidence type="ECO:0000256" key="1">
    <source>
        <dbReference type="ARBA" id="ARBA00004141"/>
    </source>
</evidence>
<name>A0A3S4PYK4_9STRE</name>
<dbReference type="SFLD" id="SFLDF00027">
    <property type="entry name" value="p-type_atpase"/>
    <property type="match status" value="1"/>
</dbReference>
<dbReference type="SUPFAM" id="SSF81665">
    <property type="entry name" value="Calcium ATPase, transmembrane domain M"/>
    <property type="match status" value="1"/>
</dbReference>
<dbReference type="EMBL" id="LR134266">
    <property type="protein sequence ID" value="VED67632.1"/>
    <property type="molecule type" value="Genomic_DNA"/>
</dbReference>
<dbReference type="SUPFAM" id="SSF81653">
    <property type="entry name" value="Calcium ATPase, transduction domain A"/>
    <property type="match status" value="1"/>
</dbReference>
<dbReference type="InterPro" id="IPR023299">
    <property type="entry name" value="ATPase_P-typ_cyto_dom_N"/>
</dbReference>
<dbReference type="InterPro" id="IPR059000">
    <property type="entry name" value="ATPase_P-type_domA"/>
</dbReference>
<dbReference type="GO" id="GO:0005524">
    <property type="term" value="F:ATP binding"/>
    <property type="evidence" value="ECO:0007669"/>
    <property type="project" value="InterPro"/>
</dbReference>
<accession>A0A3S4PYK4</accession>
<dbReference type="RefSeq" id="WP_126404651.1">
    <property type="nucleotide sequence ID" value="NZ_LR134266.1"/>
</dbReference>
<dbReference type="Gene3D" id="2.70.150.10">
    <property type="entry name" value="Calcium-transporting ATPase, cytoplasmic transduction domain A"/>
    <property type="match status" value="1"/>
</dbReference>
<dbReference type="AlphaFoldDB" id="A0A3S4PYK4"/>
<proteinExistence type="predicted"/>
<dbReference type="PROSITE" id="PS00154">
    <property type="entry name" value="ATPASE_E1_E2"/>
    <property type="match status" value="1"/>
</dbReference>
<dbReference type="InterPro" id="IPR036412">
    <property type="entry name" value="HAD-like_sf"/>
</dbReference>
<reference evidence="8 9" key="1">
    <citation type="submission" date="2018-12" db="EMBL/GenBank/DDBJ databases">
        <authorList>
            <consortium name="Pathogen Informatics"/>
        </authorList>
    </citation>
    <scope>NUCLEOTIDE SEQUENCE [LARGE SCALE GENOMIC DNA]</scope>
    <source>
        <strain evidence="8 9">NCTC3166</strain>
    </source>
</reference>
<dbReference type="InterPro" id="IPR001757">
    <property type="entry name" value="P_typ_ATPase"/>
</dbReference>
<dbReference type="InterPro" id="IPR008250">
    <property type="entry name" value="ATPase_P-typ_transduc_dom_A_sf"/>
</dbReference>
<keyword evidence="9" id="KW-1185">Reference proteome</keyword>
<feature type="transmembrane region" description="Helical" evidence="6">
    <location>
        <begin position="744"/>
        <end position="764"/>
    </location>
</feature>
<dbReference type="KEGG" id="svf:NCTC3166_01462"/>
<feature type="transmembrane region" description="Helical" evidence="6">
    <location>
        <begin position="213"/>
        <end position="234"/>
    </location>
</feature>
<feature type="transmembrane region" description="Helical" evidence="6">
    <location>
        <begin position="246"/>
        <end position="276"/>
    </location>
</feature>
<dbReference type="Pfam" id="PF00122">
    <property type="entry name" value="E1-E2_ATPase"/>
    <property type="match status" value="1"/>
</dbReference>
<dbReference type="InterPro" id="IPR023298">
    <property type="entry name" value="ATPase_P-typ_TM_dom_sf"/>
</dbReference>